<dbReference type="GO" id="GO:0008234">
    <property type="term" value="F:cysteine-type peptidase activity"/>
    <property type="evidence" value="ECO:0007669"/>
    <property type="project" value="InterPro"/>
</dbReference>
<dbReference type="InterPro" id="IPR000668">
    <property type="entry name" value="Peptidase_C1A_C"/>
</dbReference>
<evidence type="ECO:0000256" key="1">
    <source>
        <dbReference type="ARBA" id="ARBA00008455"/>
    </source>
</evidence>
<keyword evidence="2" id="KW-1015">Disulfide bond</keyword>
<feature type="signal peptide" evidence="3">
    <location>
        <begin position="1"/>
        <end position="16"/>
    </location>
</feature>
<dbReference type="InterPro" id="IPR038765">
    <property type="entry name" value="Papain-like_cys_pep_sf"/>
</dbReference>
<dbReference type="SMART" id="SM00848">
    <property type="entry name" value="Inhibitor_I29"/>
    <property type="match status" value="1"/>
</dbReference>
<dbReference type="InterPro" id="IPR025661">
    <property type="entry name" value="Pept_asp_AS"/>
</dbReference>
<dbReference type="SUPFAM" id="SSF54001">
    <property type="entry name" value="Cysteine proteinases"/>
    <property type="match status" value="1"/>
</dbReference>
<keyword evidence="3" id="KW-0732">Signal</keyword>
<evidence type="ECO:0000313" key="6">
    <source>
        <dbReference type="EMBL" id="PVD28290.1"/>
    </source>
</evidence>
<dbReference type="PROSITE" id="PS00640">
    <property type="entry name" value="THIOL_PROTEASE_ASN"/>
    <property type="match status" value="1"/>
</dbReference>
<dbReference type="Proteomes" id="UP000245119">
    <property type="component" value="Linkage Group LG6"/>
</dbReference>
<evidence type="ECO:0000256" key="2">
    <source>
        <dbReference type="ARBA" id="ARBA00023157"/>
    </source>
</evidence>
<dbReference type="SMART" id="SM00645">
    <property type="entry name" value="Pept_C1"/>
    <property type="match status" value="1"/>
</dbReference>
<comment type="similarity">
    <text evidence="1">Belongs to the peptidase C1 family.</text>
</comment>
<evidence type="ECO:0008006" key="8">
    <source>
        <dbReference type="Google" id="ProtNLM"/>
    </source>
</evidence>
<evidence type="ECO:0000313" key="7">
    <source>
        <dbReference type="Proteomes" id="UP000245119"/>
    </source>
</evidence>
<dbReference type="InterPro" id="IPR039417">
    <property type="entry name" value="Peptidase_C1A_papain-like"/>
</dbReference>
<dbReference type="OrthoDB" id="6064724at2759"/>
<organism evidence="6 7">
    <name type="scientific">Pomacea canaliculata</name>
    <name type="common">Golden apple snail</name>
    <dbReference type="NCBI Taxonomy" id="400727"/>
    <lineage>
        <taxon>Eukaryota</taxon>
        <taxon>Metazoa</taxon>
        <taxon>Spiralia</taxon>
        <taxon>Lophotrochozoa</taxon>
        <taxon>Mollusca</taxon>
        <taxon>Gastropoda</taxon>
        <taxon>Caenogastropoda</taxon>
        <taxon>Architaenioglossa</taxon>
        <taxon>Ampullarioidea</taxon>
        <taxon>Ampullariidae</taxon>
        <taxon>Pomacea</taxon>
    </lineage>
</organism>
<proteinExistence type="inferred from homology"/>
<protein>
    <recommendedName>
        <fullName evidence="8">Peptidase C1A papain C-terminal domain-containing protein</fullName>
    </recommendedName>
</protein>
<dbReference type="EMBL" id="PZQS01000006">
    <property type="protein sequence ID" value="PVD28290.1"/>
    <property type="molecule type" value="Genomic_DNA"/>
</dbReference>
<accession>A0A2T7P4E9</accession>
<dbReference type="Gene3D" id="3.90.70.10">
    <property type="entry name" value="Cysteine proteinases"/>
    <property type="match status" value="1"/>
</dbReference>
<sequence length="362" mass="40898">MKVVVLTACLWAVVVAMPKTVQQFEIEIPTHVAASKQTWPLVHDLYHWCELYTKISYPIIPVKLRILLLTVVRKSYDSEEEEKVRMKIFIDKVKHIELHNWEYVNKKQSYYKGINQFSDMTFEEYKLYNRLQARKNVEKTFKCSKFQPPLMWYAPAEVDWRTQGYVTPTGSMEGQHFRLSGELVSLSEQQLVDCSKKFQNSGCNGGLMDQAFAYINSILAYTLAFLFCVVHGQDGACKFNASRIVPETAVTGCQDIASGSESDLMKAVASQGPVSVAIDASNDSFQDYSEVRIYNEPGCSSVNLDHGVLVVGYGSDEGEDYWIVKNSWGKVWGTNGYILMSRNMNNQCGIATAASFPQLAKN</sequence>
<dbReference type="GO" id="GO:0006508">
    <property type="term" value="P:proteolysis"/>
    <property type="evidence" value="ECO:0007669"/>
    <property type="project" value="InterPro"/>
</dbReference>
<comment type="caution">
    <text evidence="6">The sequence shown here is derived from an EMBL/GenBank/DDBJ whole genome shotgun (WGS) entry which is preliminary data.</text>
</comment>
<dbReference type="FunFam" id="3.90.70.10:FF:000332">
    <property type="entry name" value="Cathepsin L1"/>
    <property type="match status" value="1"/>
</dbReference>
<dbReference type="InterPro" id="IPR013201">
    <property type="entry name" value="Prot_inhib_I29"/>
</dbReference>
<evidence type="ECO:0000259" key="5">
    <source>
        <dbReference type="SMART" id="SM00848"/>
    </source>
</evidence>
<feature type="domain" description="Cathepsin propeptide inhibitor" evidence="5">
    <location>
        <begin position="73"/>
        <end position="125"/>
    </location>
</feature>
<dbReference type="Pfam" id="PF08246">
    <property type="entry name" value="Inhibitor_I29"/>
    <property type="match status" value="1"/>
</dbReference>
<feature type="domain" description="Peptidase C1A papain C-terminal" evidence="4">
    <location>
        <begin position="154"/>
        <end position="358"/>
    </location>
</feature>
<dbReference type="PANTHER" id="PTHR12411">
    <property type="entry name" value="CYSTEINE PROTEASE FAMILY C1-RELATED"/>
    <property type="match status" value="1"/>
</dbReference>
<evidence type="ECO:0000256" key="3">
    <source>
        <dbReference type="SAM" id="SignalP"/>
    </source>
</evidence>
<dbReference type="Pfam" id="PF00112">
    <property type="entry name" value="Peptidase_C1"/>
    <property type="match status" value="1"/>
</dbReference>
<dbReference type="PROSITE" id="PS00639">
    <property type="entry name" value="THIOL_PROTEASE_HIS"/>
    <property type="match status" value="1"/>
</dbReference>
<dbReference type="AlphaFoldDB" id="A0A2T7P4E9"/>
<feature type="chain" id="PRO_5018536243" description="Peptidase C1A papain C-terminal domain-containing protein" evidence="3">
    <location>
        <begin position="17"/>
        <end position="362"/>
    </location>
</feature>
<gene>
    <name evidence="6" type="ORF">C0Q70_10877</name>
</gene>
<reference evidence="6 7" key="1">
    <citation type="submission" date="2018-04" db="EMBL/GenBank/DDBJ databases">
        <title>The genome of golden apple snail Pomacea canaliculata provides insight into stress tolerance and invasive adaptation.</title>
        <authorList>
            <person name="Liu C."/>
            <person name="Liu B."/>
            <person name="Ren Y."/>
            <person name="Zhang Y."/>
            <person name="Wang H."/>
            <person name="Li S."/>
            <person name="Jiang F."/>
            <person name="Yin L."/>
            <person name="Zhang G."/>
            <person name="Qian W."/>
            <person name="Fan W."/>
        </authorList>
    </citation>
    <scope>NUCLEOTIDE SEQUENCE [LARGE SCALE GENOMIC DNA]</scope>
    <source>
        <strain evidence="6">SZHN2017</strain>
        <tissue evidence="6">Muscle</tissue>
    </source>
</reference>
<dbReference type="InterPro" id="IPR013128">
    <property type="entry name" value="Peptidase_C1A"/>
</dbReference>
<name>A0A2T7P4E9_POMCA</name>
<evidence type="ECO:0000259" key="4">
    <source>
        <dbReference type="SMART" id="SM00645"/>
    </source>
</evidence>
<dbReference type="InterPro" id="IPR025660">
    <property type="entry name" value="Pept_his_AS"/>
</dbReference>
<dbReference type="CDD" id="cd02248">
    <property type="entry name" value="Peptidase_C1A"/>
    <property type="match status" value="1"/>
</dbReference>
<dbReference type="STRING" id="400727.A0A2T7P4E9"/>
<keyword evidence="7" id="KW-1185">Reference proteome</keyword>